<dbReference type="PANTHER" id="PTHR42759:SF5">
    <property type="entry name" value="METHANOL DEHYDROGENASE REGULATOR"/>
    <property type="match status" value="1"/>
</dbReference>
<protein>
    <submittedName>
        <fullName evidence="3">MoxR family ATPase</fullName>
    </submittedName>
</protein>
<keyword evidence="4" id="KW-1185">Reference proteome</keyword>
<comment type="caution">
    <text evidence="3">The sequence shown here is derived from an EMBL/GenBank/DDBJ whole genome shotgun (WGS) entry which is preliminary data.</text>
</comment>
<dbReference type="Pfam" id="PF17863">
    <property type="entry name" value="AAA_lid_2"/>
    <property type="match status" value="1"/>
</dbReference>
<proteinExistence type="predicted"/>
<evidence type="ECO:0000259" key="1">
    <source>
        <dbReference type="Pfam" id="PF07726"/>
    </source>
</evidence>
<dbReference type="InterPro" id="IPR041628">
    <property type="entry name" value="ChlI/MoxR_AAA_lid"/>
</dbReference>
<feature type="domain" description="ChlI/MoxR AAA lid" evidence="2">
    <location>
        <begin position="236"/>
        <end position="307"/>
    </location>
</feature>
<dbReference type="Proteomes" id="UP001501599">
    <property type="component" value="Unassembled WGS sequence"/>
</dbReference>
<accession>A0ABN3ATB7</accession>
<dbReference type="PANTHER" id="PTHR42759">
    <property type="entry name" value="MOXR FAMILY PROTEIN"/>
    <property type="match status" value="1"/>
</dbReference>
<gene>
    <name evidence="3" type="ORF">GCM10009846_20780</name>
</gene>
<reference evidence="3 4" key="1">
    <citation type="journal article" date="2019" name="Int. J. Syst. Evol. Microbiol.">
        <title>The Global Catalogue of Microorganisms (GCM) 10K type strain sequencing project: providing services to taxonomists for standard genome sequencing and annotation.</title>
        <authorList>
            <consortium name="The Broad Institute Genomics Platform"/>
            <consortium name="The Broad Institute Genome Sequencing Center for Infectious Disease"/>
            <person name="Wu L."/>
            <person name="Ma J."/>
        </authorList>
    </citation>
    <scope>NUCLEOTIDE SEQUENCE [LARGE SCALE GENOMIC DNA]</scope>
    <source>
        <strain evidence="3 4">JCM 16026</strain>
    </source>
</reference>
<dbReference type="Gene3D" id="1.10.8.80">
    <property type="entry name" value="Magnesium chelatase subunit I, C-Terminal domain"/>
    <property type="match status" value="1"/>
</dbReference>
<dbReference type="PIRSF" id="PIRSF002849">
    <property type="entry name" value="AAA_ATPase_chaperone_MoxR_prd"/>
    <property type="match status" value="1"/>
</dbReference>
<evidence type="ECO:0000313" key="3">
    <source>
        <dbReference type="EMBL" id="GAA2174519.1"/>
    </source>
</evidence>
<dbReference type="SUPFAM" id="SSF52540">
    <property type="entry name" value="P-loop containing nucleoside triphosphate hydrolases"/>
    <property type="match status" value="1"/>
</dbReference>
<dbReference type="Pfam" id="PF07726">
    <property type="entry name" value="AAA_3"/>
    <property type="match status" value="1"/>
</dbReference>
<feature type="domain" description="ATPase AAA-3" evidence="1">
    <location>
        <begin position="43"/>
        <end position="172"/>
    </location>
</feature>
<name>A0ABN3ATB7_9MICO</name>
<dbReference type="InterPro" id="IPR050764">
    <property type="entry name" value="CbbQ/NirQ/NorQ/GpvN"/>
</dbReference>
<organism evidence="3 4">
    <name type="scientific">Agrococcus versicolor</name>
    <dbReference type="NCBI Taxonomy" id="501482"/>
    <lineage>
        <taxon>Bacteria</taxon>
        <taxon>Bacillati</taxon>
        <taxon>Actinomycetota</taxon>
        <taxon>Actinomycetes</taxon>
        <taxon>Micrococcales</taxon>
        <taxon>Microbacteriaceae</taxon>
        <taxon>Agrococcus</taxon>
    </lineage>
</organism>
<sequence length="321" mass="34040">MTDDGVTAIRELGDRMAEAIEPVLVGKSHVVRLALAAMLSGGHLLVEDNPGTGKTSLARALAACISGSASRIQFTPDLLPGDITGVSIWDQSTGTFTFHEGPVFANIVLADEINRASPKTQSAMLEVMQEGRVTVDGKPNAVPTPFMVVATQNPIEQSGTYRLPEAQLDRFALRTSVGYPDHASTLRILEGSADPVDPSSLAPVVDTATLQRHIAAVTRVHVDAAVADYVARIVEATRQSGEVRLGVSVRGALSLVRTARAYAALDGRDYVTPDDIKALVIPVLGHRIVLEPEAELDGITQETILQQLMLSTSPPRGRGGS</sequence>
<dbReference type="RefSeq" id="WP_344343317.1">
    <property type="nucleotide sequence ID" value="NZ_BAAAQT010000006.1"/>
</dbReference>
<evidence type="ECO:0000259" key="2">
    <source>
        <dbReference type="Pfam" id="PF17863"/>
    </source>
</evidence>
<dbReference type="InterPro" id="IPR027417">
    <property type="entry name" value="P-loop_NTPase"/>
</dbReference>
<dbReference type="EMBL" id="BAAAQT010000006">
    <property type="protein sequence ID" value="GAA2174519.1"/>
    <property type="molecule type" value="Genomic_DNA"/>
</dbReference>
<dbReference type="Gene3D" id="3.40.50.300">
    <property type="entry name" value="P-loop containing nucleotide triphosphate hydrolases"/>
    <property type="match status" value="1"/>
</dbReference>
<evidence type="ECO:0000313" key="4">
    <source>
        <dbReference type="Proteomes" id="UP001501599"/>
    </source>
</evidence>
<dbReference type="InterPro" id="IPR011703">
    <property type="entry name" value="ATPase_AAA-3"/>
</dbReference>